<evidence type="ECO:0000256" key="7">
    <source>
        <dbReference type="ARBA" id="ARBA00022692"/>
    </source>
</evidence>
<sequence length="510" mass="57438">MGYIFMRSFVFSFYSKLSLGLVFSFISVGIVLLVLAQYLTRSYQNEVEQKLHHQLAEHVVHDNKLLQDGEIDDAALKTAFHSMMILGPSFEFYILGPQGEVKTYSADPLRIKKHVVDIQPIQDFLSNQSNLPILGDDPRSEDNHKIFSAAPIFENIEGEDVLQGYLYIIIGGEIYDGIVDILQQSHILSIAVWSLALAMLFGLLVILILFFLLTRPLRRLTQDMQQFRQEGFKYDQLPASQWQQNSADEIERLGSTFNEMANTLNIQYQKVKNTDELRRELISYVSHDLRTPLASLQGYLETWSLKNNELTAQEGEELINVAMKNAQHMSRLIEQLFELAHLDSETVTLSTEPLGIAEFAQDVLQKMTLEANKKQVSLDVEPKDPSIMVMANVEKLENVFTNLIDNALRHCKAGDHIKIEILPSVTAGQLSVSVKDTGFGIAEKDLPLIFDAHFRASNSVRGKGRNSGLGLAISKRIVELHGSRLRVSSQLGRGTEFSFDLKAAQLIGTR</sequence>
<dbReference type="InterPro" id="IPR050398">
    <property type="entry name" value="HssS/ArlS-like"/>
</dbReference>
<feature type="transmembrane region" description="Helical" evidence="14">
    <location>
        <begin position="190"/>
        <end position="214"/>
    </location>
</feature>
<dbReference type="AlphaFoldDB" id="R4YLW6"/>
<dbReference type="Pfam" id="PF00512">
    <property type="entry name" value="HisKA"/>
    <property type="match status" value="1"/>
</dbReference>
<keyword evidence="7 14" id="KW-0812">Transmembrane</keyword>
<dbReference type="FunFam" id="3.30.565.10:FF:000006">
    <property type="entry name" value="Sensor histidine kinase WalK"/>
    <property type="match status" value="1"/>
</dbReference>
<dbReference type="KEGG" id="oai:OLEAN_C15710"/>
<evidence type="ECO:0000256" key="5">
    <source>
        <dbReference type="ARBA" id="ARBA00022553"/>
    </source>
</evidence>
<organism evidence="17 18">
    <name type="scientific">Oleispira antarctica RB-8</name>
    <dbReference type="NCBI Taxonomy" id="698738"/>
    <lineage>
        <taxon>Bacteria</taxon>
        <taxon>Pseudomonadati</taxon>
        <taxon>Pseudomonadota</taxon>
        <taxon>Gammaproteobacteria</taxon>
        <taxon>Oceanospirillales</taxon>
        <taxon>Oceanospirillaceae</taxon>
        <taxon>Oleispira</taxon>
    </lineage>
</organism>
<keyword evidence="6 17" id="KW-0808">Transferase</keyword>
<accession>R4YLW6</accession>
<dbReference type="GO" id="GO:0000155">
    <property type="term" value="F:phosphorelay sensor kinase activity"/>
    <property type="evidence" value="ECO:0007669"/>
    <property type="project" value="InterPro"/>
</dbReference>
<dbReference type="InterPro" id="IPR004358">
    <property type="entry name" value="Sig_transdc_His_kin-like_C"/>
</dbReference>
<evidence type="ECO:0000256" key="4">
    <source>
        <dbReference type="ARBA" id="ARBA00022475"/>
    </source>
</evidence>
<dbReference type="CDD" id="cd00082">
    <property type="entry name" value="HisKA"/>
    <property type="match status" value="1"/>
</dbReference>
<keyword evidence="9" id="KW-0418">Kinase</keyword>
<keyword evidence="12" id="KW-0902">Two-component regulatory system</keyword>
<evidence type="ECO:0000256" key="6">
    <source>
        <dbReference type="ARBA" id="ARBA00022679"/>
    </source>
</evidence>
<dbReference type="Gene3D" id="3.30.565.10">
    <property type="entry name" value="Histidine kinase-like ATPase, C-terminal domain"/>
    <property type="match status" value="1"/>
</dbReference>
<evidence type="ECO:0000313" key="17">
    <source>
        <dbReference type="EMBL" id="CCK75747.1"/>
    </source>
</evidence>
<evidence type="ECO:0000256" key="11">
    <source>
        <dbReference type="ARBA" id="ARBA00022989"/>
    </source>
</evidence>
<dbReference type="InterPro" id="IPR003660">
    <property type="entry name" value="HAMP_dom"/>
</dbReference>
<dbReference type="Gene3D" id="1.10.287.130">
    <property type="match status" value="1"/>
</dbReference>
<evidence type="ECO:0000256" key="12">
    <source>
        <dbReference type="ARBA" id="ARBA00023012"/>
    </source>
</evidence>
<comment type="catalytic activity">
    <reaction evidence="1">
        <text>ATP + protein L-histidine = ADP + protein N-phospho-L-histidine.</text>
        <dbReference type="EC" id="2.7.13.3"/>
    </reaction>
</comment>
<dbReference type="CDD" id="cd00075">
    <property type="entry name" value="HATPase"/>
    <property type="match status" value="1"/>
</dbReference>
<dbReference type="Pfam" id="PF00672">
    <property type="entry name" value="HAMP"/>
    <property type="match status" value="1"/>
</dbReference>
<dbReference type="CDD" id="cd06225">
    <property type="entry name" value="HAMP"/>
    <property type="match status" value="1"/>
</dbReference>
<proteinExistence type="predicted"/>
<dbReference type="PANTHER" id="PTHR45528">
    <property type="entry name" value="SENSOR HISTIDINE KINASE CPXA"/>
    <property type="match status" value="1"/>
</dbReference>
<name>R4YLW6_OLEAN</name>
<dbReference type="Proteomes" id="UP000032749">
    <property type="component" value="Chromosome"/>
</dbReference>
<dbReference type="InterPro" id="IPR003594">
    <property type="entry name" value="HATPase_dom"/>
</dbReference>
<dbReference type="FunFam" id="1.10.287.130:FF:000001">
    <property type="entry name" value="Two-component sensor histidine kinase"/>
    <property type="match status" value="1"/>
</dbReference>
<dbReference type="InterPro" id="IPR005467">
    <property type="entry name" value="His_kinase_dom"/>
</dbReference>
<dbReference type="PRINTS" id="PR00344">
    <property type="entry name" value="BCTRLSENSOR"/>
</dbReference>
<dbReference type="EC" id="2.7.13.3" evidence="3"/>
<dbReference type="SMART" id="SM00304">
    <property type="entry name" value="HAMP"/>
    <property type="match status" value="1"/>
</dbReference>
<dbReference type="InterPro" id="IPR036890">
    <property type="entry name" value="HATPase_C_sf"/>
</dbReference>
<evidence type="ECO:0000256" key="13">
    <source>
        <dbReference type="ARBA" id="ARBA00023136"/>
    </source>
</evidence>
<dbReference type="InterPro" id="IPR036097">
    <property type="entry name" value="HisK_dim/P_sf"/>
</dbReference>
<gene>
    <name evidence="17" type="ORF">OLEAN_C15710</name>
</gene>
<evidence type="ECO:0000259" key="16">
    <source>
        <dbReference type="PROSITE" id="PS50885"/>
    </source>
</evidence>
<protein>
    <recommendedName>
        <fullName evidence="3">histidine kinase</fullName>
        <ecNumber evidence="3">2.7.13.3</ecNumber>
    </recommendedName>
</protein>
<dbReference type="PROSITE" id="PS50885">
    <property type="entry name" value="HAMP"/>
    <property type="match status" value="1"/>
</dbReference>
<evidence type="ECO:0000256" key="14">
    <source>
        <dbReference type="SAM" id="Phobius"/>
    </source>
</evidence>
<keyword evidence="8" id="KW-0547">Nucleotide-binding</keyword>
<dbReference type="OrthoDB" id="9809766at2"/>
<dbReference type="Pfam" id="PF02518">
    <property type="entry name" value="HATPase_c"/>
    <property type="match status" value="1"/>
</dbReference>
<keyword evidence="13 14" id="KW-0472">Membrane</keyword>
<keyword evidence="10" id="KW-0067">ATP-binding</keyword>
<evidence type="ECO:0000256" key="3">
    <source>
        <dbReference type="ARBA" id="ARBA00012438"/>
    </source>
</evidence>
<evidence type="ECO:0000256" key="2">
    <source>
        <dbReference type="ARBA" id="ARBA00004651"/>
    </source>
</evidence>
<evidence type="ECO:0000256" key="10">
    <source>
        <dbReference type="ARBA" id="ARBA00022840"/>
    </source>
</evidence>
<dbReference type="HOGENOM" id="CLU_000445_89_6_6"/>
<keyword evidence="11 14" id="KW-1133">Transmembrane helix</keyword>
<evidence type="ECO:0000256" key="8">
    <source>
        <dbReference type="ARBA" id="ARBA00022741"/>
    </source>
</evidence>
<dbReference type="PANTHER" id="PTHR45528:SF1">
    <property type="entry name" value="SENSOR HISTIDINE KINASE CPXA"/>
    <property type="match status" value="1"/>
</dbReference>
<dbReference type="SUPFAM" id="SSF47384">
    <property type="entry name" value="Homodimeric domain of signal transducing histidine kinase"/>
    <property type="match status" value="1"/>
</dbReference>
<dbReference type="GO" id="GO:0005886">
    <property type="term" value="C:plasma membrane"/>
    <property type="evidence" value="ECO:0007669"/>
    <property type="project" value="UniProtKB-SubCell"/>
</dbReference>
<dbReference type="InterPro" id="IPR003661">
    <property type="entry name" value="HisK_dim/P_dom"/>
</dbReference>
<dbReference type="Gene3D" id="6.10.340.10">
    <property type="match status" value="1"/>
</dbReference>
<keyword evidence="18" id="KW-1185">Reference proteome</keyword>
<dbReference type="EMBL" id="FO203512">
    <property type="protein sequence ID" value="CCK75747.1"/>
    <property type="molecule type" value="Genomic_DNA"/>
</dbReference>
<dbReference type="SMART" id="SM00388">
    <property type="entry name" value="HisKA"/>
    <property type="match status" value="1"/>
</dbReference>
<dbReference type="STRING" id="698738.OLEAN_C15710"/>
<evidence type="ECO:0000313" key="18">
    <source>
        <dbReference type="Proteomes" id="UP000032749"/>
    </source>
</evidence>
<feature type="domain" description="HAMP" evidence="16">
    <location>
        <begin position="211"/>
        <end position="269"/>
    </location>
</feature>
<evidence type="ECO:0000256" key="1">
    <source>
        <dbReference type="ARBA" id="ARBA00000085"/>
    </source>
</evidence>
<dbReference type="SUPFAM" id="SSF55874">
    <property type="entry name" value="ATPase domain of HSP90 chaperone/DNA topoisomerase II/histidine kinase"/>
    <property type="match status" value="1"/>
</dbReference>
<reference evidence="17 18" key="1">
    <citation type="journal article" date="2013" name="Nat. Commun.">
        <title>Genome sequence and functional genomic analysis of the oil-degrading bacterium Oleispira antarctica.</title>
        <authorList>
            <person name="Kube M."/>
            <person name="Chernikova T.N."/>
            <person name="Al-Ramahi Y."/>
            <person name="Beloqui A."/>
            <person name="Lopez-Cortez N."/>
            <person name="Guazzaroni M.E."/>
            <person name="Heipieper H.J."/>
            <person name="Klages S."/>
            <person name="Kotsyurbenko O.R."/>
            <person name="Langer I."/>
            <person name="Nechitaylo T.Y."/>
            <person name="Lunsdorf H."/>
            <person name="Fernandez M."/>
            <person name="Juarez S."/>
            <person name="Ciordia S."/>
            <person name="Singer A."/>
            <person name="Kagan O."/>
            <person name="Egorova O."/>
            <person name="Petit P.A."/>
            <person name="Stogios P."/>
            <person name="Kim Y."/>
            <person name="Tchigvintsev A."/>
            <person name="Flick R."/>
            <person name="Denaro R."/>
            <person name="Genovese M."/>
            <person name="Albar J.P."/>
            <person name="Reva O.N."/>
            <person name="Martinez-Gomariz M."/>
            <person name="Tran H."/>
            <person name="Ferrer M."/>
            <person name="Savchenko A."/>
            <person name="Yakunin A.F."/>
            <person name="Yakimov M.M."/>
            <person name="Golyshina O.V."/>
            <person name="Reinhardt R."/>
            <person name="Golyshin P.N."/>
        </authorList>
    </citation>
    <scope>NUCLEOTIDE SEQUENCE [LARGE SCALE GENOMIC DNA]</scope>
</reference>
<dbReference type="PATRIC" id="fig|698738.3.peg.1626"/>
<comment type="subcellular location">
    <subcellularLocation>
        <location evidence="2">Cell membrane</location>
        <topology evidence="2">Multi-pass membrane protein</topology>
    </subcellularLocation>
</comment>
<evidence type="ECO:0000259" key="15">
    <source>
        <dbReference type="PROSITE" id="PS50109"/>
    </source>
</evidence>
<feature type="domain" description="Histidine kinase" evidence="15">
    <location>
        <begin position="284"/>
        <end position="505"/>
    </location>
</feature>
<dbReference type="SMART" id="SM00387">
    <property type="entry name" value="HATPase_c"/>
    <property type="match status" value="1"/>
</dbReference>
<dbReference type="GO" id="GO:0005524">
    <property type="term" value="F:ATP binding"/>
    <property type="evidence" value="ECO:0007669"/>
    <property type="project" value="UniProtKB-KW"/>
</dbReference>
<evidence type="ECO:0000256" key="9">
    <source>
        <dbReference type="ARBA" id="ARBA00022777"/>
    </source>
</evidence>
<dbReference type="PROSITE" id="PS50109">
    <property type="entry name" value="HIS_KIN"/>
    <property type="match status" value="1"/>
</dbReference>
<keyword evidence="4" id="KW-1003">Cell membrane</keyword>
<keyword evidence="5" id="KW-0597">Phosphoprotein</keyword>